<evidence type="ECO:0000256" key="6">
    <source>
        <dbReference type="SAM" id="SignalP"/>
    </source>
</evidence>
<dbReference type="SUPFAM" id="SSF56784">
    <property type="entry name" value="HAD-like"/>
    <property type="match status" value="1"/>
</dbReference>
<keyword evidence="3 5" id="KW-0758">Storage protein</keyword>
<comment type="function">
    <text evidence="1 5">May function as somatic storage protein during early seedling development.</text>
</comment>
<sequence>MVRLVSLIIFSLATILLATKSSLCHGKTTLNLVDHGITFSIFPLRLKSGLGGHYIPEISCSSWRLAVEAHNIIDWKTIPQECEGYVGNYVLGKQYREDSKAVTEEAYKYAQSLNLVGDGKDIWVFDIDETSLSNLPYYAQHGFGVEPFNETSFSEWADHGIAPPLPESRTLYKNLLNLGIKVVFLTGRSESLRDSTLKNLKDAGYNTFEALILRNSTEYNGKTGVTYKSSERKKLEEKGYRIVGNIGDQWSDILGTNTGNRTFKLPDPMYYIS</sequence>
<proteinExistence type="inferred from homology"/>
<name>A0ABU6ZAM4_9FABA</name>
<keyword evidence="2 6" id="KW-0732">Signal</keyword>
<dbReference type="InterPro" id="IPR036412">
    <property type="entry name" value="HAD-like_sf"/>
</dbReference>
<dbReference type="NCBIfam" id="TIGR01675">
    <property type="entry name" value="plant-AP"/>
    <property type="match status" value="1"/>
</dbReference>
<evidence type="ECO:0000256" key="1">
    <source>
        <dbReference type="ARBA" id="ARBA00002410"/>
    </source>
</evidence>
<organism evidence="7 8">
    <name type="scientific">Stylosanthes scabra</name>
    <dbReference type="NCBI Taxonomy" id="79078"/>
    <lineage>
        <taxon>Eukaryota</taxon>
        <taxon>Viridiplantae</taxon>
        <taxon>Streptophyta</taxon>
        <taxon>Embryophyta</taxon>
        <taxon>Tracheophyta</taxon>
        <taxon>Spermatophyta</taxon>
        <taxon>Magnoliopsida</taxon>
        <taxon>eudicotyledons</taxon>
        <taxon>Gunneridae</taxon>
        <taxon>Pentapetalae</taxon>
        <taxon>rosids</taxon>
        <taxon>fabids</taxon>
        <taxon>Fabales</taxon>
        <taxon>Fabaceae</taxon>
        <taxon>Papilionoideae</taxon>
        <taxon>50 kb inversion clade</taxon>
        <taxon>dalbergioids sensu lato</taxon>
        <taxon>Dalbergieae</taxon>
        <taxon>Pterocarpus clade</taxon>
        <taxon>Stylosanthes</taxon>
    </lineage>
</organism>
<dbReference type="PIRSF" id="PIRSF002674">
    <property type="entry name" value="VSP"/>
    <property type="match status" value="1"/>
</dbReference>
<keyword evidence="8" id="KW-1185">Reference proteome</keyword>
<dbReference type="InterPro" id="IPR014403">
    <property type="entry name" value="APS1/VSP"/>
</dbReference>
<dbReference type="InterPro" id="IPR005519">
    <property type="entry name" value="Acid_phosphat_B-like"/>
</dbReference>
<evidence type="ECO:0008006" key="9">
    <source>
        <dbReference type="Google" id="ProtNLM"/>
    </source>
</evidence>
<protein>
    <recommendedName>
        <fullName evidence="9">Acid phosphatase</fullName>
    </recommendedName>
</protein>
<dbReference type="CDD" id="cd07535">
    <property type="entry name" value="HAD_VSP"/>
    <property type="match status" value="1"/>
</dbReference>
<evidence type="ECO:0000313" key="7">
    <source>
        <dbReference type="EMBL" id="MED6219632.1"/>
    </source>
</evidence>
<comment type="caution">
    <text evidence="7">The sequence shown here is derived from an EMBL/GenBank/DDBJ whole genome shotgun (WGS) entry which is preliminary data.</text>
</comment>
<keyword evidence="4" id="KW-0325">Glycoprotein</keyword>
<gene>
    <name evidence="7" type="ORF">PIB30_037518</name>
</gene>
<evidence type="ECO:0000313" key="8">
    <source>
        <dbReference type="Proteomes" id="UP001341840"/>
    </source>
</evidence>
<evidence type="ECO:0000256" key="5">
    <source>
        <dbReference type="PIRNR" id="PIRNR002674"/>
    </source>
</evidence>
<evidence type="ECO:0000256" key="3">
    <source>
        <dbReference type="ARBA" id="ARBA00022761"/>
    </source>
</evidence>
<dbReference type="PANTHER" id="PTHR31284">
    <property type="entry name" value="ACID PHOSPHATASE-LIKE PROTEIN"/>
    <property type="match status" value="1"/>
</dbReference>
<evidence type="ECO:0000256" key="4">
    <source>
        <dbReference type="ARBA" id="ARBA00023180"/>
    </source>
</evidence>
<dbReference type="Pfam" id="PF03767">
    <property type="entry name" value="Acid_phosphat_B"/>
    <property type="match status" value="1"/>
</dbReference>
<dbReference type="Gene3D" id="3.40.50.1000">
    <property type="entry name" value="HAD superfamily/HAD-like"/>
    <property type="match status" value="1"/>
</dbReference>
<dbReference type="InterPro" id="IPR010028">
    <property type="entry name" value="Acid_phosphatase_pln"/>
</dbReference>
<accession>A0ABU6ZAM4</accession>
<dbReference type="PANTHER" id="PTHR31284:SF19">
    <property type="entry name" value="VEGETATIVE STORAGE PROTEIN 1-RELATED"/>
    <property type="match status" value="1"/>
</dbReference>
<dbReference type="EMBL" id="JASCZI010272049">
    <property type="protein sequence ID" value="MED6219632.1"/>
    <property type="molecule type" value="Genomic_DNA"/>
</dbReference>
<dbReference type="Proteomes" id="UP001341840">
    <property type="component" value="Unassembled WGS sequence"/>
</dbReference>
<reference evidence="7 8" key="1">
    <citation type="journal article" date="2023" name="Plants (Basel)">
        <title>Bridging the Gap: Combining Genomics and Transcriptomics Approaches to Understand Stylosanthes scabra, an Orphan Legume from the Brazilian Caatinga.</title>
        <authorList>
            <person name="Ferreira-Neto J.R.C."/>
            <person name="da Silva M.D."/>
            <person name="Binneck E."/>
            <person name="de Melo N.F."/>
            <person name="da Silva R.H."/>
            <person name="de Melo A.L.T.M."/>
            <person name="Pandolfi V."/>
            <person name="Bustamante F.O."/>
            <person name="Brasileiro-Vidal A.C."/>
            <person name="Benko-Iseppon A.M."/>
        </authorList>
    </citation>
    <scope>NUCLEOTIDE SEQUENCE [LARGE SCALE GENOMIC DNA]</scope>
    <source>
        <tissue evidence="7">Leaves</tissue>
    </source>
</reference>
<evidence type="ECO:0000256" key="2">
    <source>
        <dbReference type="ARBA" id="ARBA00022729"/>
    </source>
</evidence>
<feature type="signal peptide" evidence="6">
    <location>
        <begin position="1"/>
        <end position="18"/>
    </location>
</feature>
<dbReference type="InterPro" id="IPR023214">
    <property type="entry name" value="HAD_sf"/>
</dbReference>
<feature type="chain" id="PRO_5046551965" description="Acid phosphatase" evidence="6">
    <location>
        <begin position="19"/>
        <end position="273"/>
    </location>
</feature>
<comment type="similarity">
    <text evidence="5">Belongs to the APS1/VSP family.</text>
</comment>